<organism evidence="3 4">
    <name type="scientific">Paractinoplanes toevensis</name>
    <dbReference type="NCBI Taxonomy" id="571911"/>
    <lineage>
        <taxon>Bacteria</taxon>
        <taxon>Bacillati</taxon>
        <taxon>Actinomycetota</taxon>
        <taxon>Actinomycetes</taxon>
        <taxon>Micromonosporales</taxon>
        <taxon>Micromonosporaceae</taxon>
        <taxon>Paractinoplanes</taxon>
    </lineage>
</organism>
<dbReference type="InterPro" id="IPR012349">
    <property type="entry name" value="Split_barrel_FMN-bd"/>
</dbReference>
<dbReference type="Proteomes" id="UP000677082">
    <property type="component" value="Unassembled WGS sequence"/>
</dbReference>
<dbReference type="Pfam" id="PF01243">
    <property type="entry name" value="PNPOx_N"/>
    <property type="match status" value="1"/>
</dbReference>
<accession>A0A919TAF2</accession>
<keyword evidence="4" id="KW-1185">Reference proteome</keyword>
<comment type="caution">
    <text evidence="3">The sequence shown here is derived from an EMBL/GenBank/DDBJ whole genome shotgun (WGS) entry which is preliminary data.</text>
</comment>
<dbReference type="GO" id="GO:0005829">
    <property type="term" value="C:cytosol"/>
    <property type="evidence" value="ECO:0007669"/>
    <property type="project" value="TreeGrafter"/>
</dbReference>
<evidence type="ECO:0000256" key="1">
    <source>
        <dbReference type="ARBA" id="ARBA00023002"/>
    </source>
</evidence>
<sequence length="157" mass="17540">MSDLTAMVRSVIDGNRYMTLGTVEPDGLPRLTPVYFTHDDYRSLYWVSEPGSQHSQNLERQPRISIVIFDSQRRPGDGEAVYLSANARQIADDDLADQCEIAFRDTSGGAEPFVPEELSGEAELRLYRADITSFAVHIRGGHPEYGTGIDKRMSVVM</sequence>
<feature type="domain" description="Pyridoxamine 5'-phosphate oxidase N-terminal" evidence="2">
    <location>
        <begin position="5"/>
        <end position="99"/>
    </location>
</feature>
<dbReference type="PANTHER" id="PTHR35176:SF6">
    <property type="entry name" value="HEME OXYGENASE HI_0854-RELATED"/>
    <property type="match status" value="1"/>
</dbReference>
<dbReference type="AlphaFoldDB" id="A0A919TAF2"/>
<dbReference type="PANTHER" id="PTHR35176">
    <property type="entry name" value="HEME OXYGENASE HI_0854-RELATED"/>
    <property type="match status" value="1"/>
</dbReference>
<dbReference type="InterPro" id="IPR052019">
    <property type="entry name" value="F420H2_bilvrd_red/Heme_oxyg"/>
</dbReference>
<dbReference type="InterPro" id="IPR011576">
    <property type="entry name" value="Pyridox_Oxase_N"/>
</dbReference>
<evidence type="ECO:0000259" key="2">
    <source>
        <dbReference type="Pfam" id="PF01243"/>
    </source>
</evidence>
<proteinExistence type="predicted"/>
<evidence type="ECO:0000313" key="3">
    <source>
        <dbReference type="EMBL" id="GIM90835.1"/>
    </source>
</evidence>
<gene>
    <name evidence="3" type="ORF">Ato02nite_026280</name>
</gene>
<evidence type="ECO:0000313" key="4">
    <source>
        <dbReference type="Proteomes" id="UP000677082"/>
    </source>
</evidence>
<dbReference type="SUPFAM" id="SSF50475">
    <property type="entry name" value="FMN-binding split barrel"/>
    <property type="match status" value="1"/>
</dbReference>
<name>A0A919TAF2_9ACTN</name>
<reference evidence="3 4" key="1">
    <citation type="submission" date="2021-03" db="EMBL/GenBank/DDBJ databases">
        <title>Whole genome shotgun sequence of Actinoplanes toevensis NBRC 105298.</title>
        <authorList>
            <person name="Komaki H."/>
            <person name="Tamura T."/>
        </authorList>
    </citation>
    <scope>NUCLEOTIDE SEQUENCE [LARGE SCALE GENOMIC DNA]</scope>
    <source>
        <strain evidence="3 4">NBRC 105298</strain>
    </source>
</reference>
<keyword evidence="1" id="KW-0560">Oxidoreductase</keyword>
<dbReference type="EMBL" id="BOQN01000038">
    <property type="protein sequence ID" value="GIM90835.1"/>
    <property type="molecule type" value="Genomic_DNA"/>
</dbReference>
<dbReference type="GO" id="GO:0070967">
    <property type="term" value="F:coenzyme F420 binding"/>
    <property type="evidence" value="ECO:0007669"/>
    <property type="project" value="TreeGrafter"/>
</dbReference>
<dbReference type="Gene3D" id="2.30.110.10">
    <property type="entry name" value="Electron Transport, Fmn-binding Protein, Chain A"/>
    <property type="match status" value="1"/>
</dbReference>
<dbReference type="RefSeq" id="WP_213006757.1">
    <property type="nucleotide sequence ID" value="NZ_BOQN01000038.1"/>
</dbReference>
<protein>
    <recommendedName>
        <fullName evidence="2">Pyridoxamine 5'-phosphate oxidase N-terminal domain-containing protein</fullName>
    </recommendedName>
</protein>
<dbReference type="GO" id="GO:0016627">
    <property type="term" value="F:oxidoreductase activity, acting on the CH-CH group of donors"/>
    <property type="evidence" value="ECO:0007669"/>
    <property type="project" value="TreeGrafter"/>
</dbReference>